<dbReference type="GO" id="GO:0051996">
    <property type="term" value="F:squalene synthase [NAD(P)H] activity"/>
    <property type="evidence" value="ECO:0007669"/>
    <property type="project" value="InterPro"/>
</dbReference>
<dbReference type="OrthoDB" id="9787280at2"/>
<protein>
    <submittedName>
        <fullName evidence="1">All-trans-phytoene synthase</fullName>
    </submittedName>
</protein>
<dbReference type="InterPro" id="IPR017827">
    <property type="entry name" value="HSQ_synthase_HpnC"/>
</dbReference>
<dbReference type="InterPro" id="IPR044843">
    <property type="entry name" value="Trans_IPPS_bact-type"/>
</dbReference>
<reference evidence="1 2" key="1">
    <citation type="submission" date="2019-02" db="EMBL/GenBank/DDBJ databases">
        <title>Deep-cultivation of Planctomycetes and their phenomic and genomic characterization uncovers novel biology.</title>
        <authorList>
            <person name="Wiegand S."/>
            <person name="Jogler M."/>
            <person name="Boedeker C."/>
            <person name="Pinto D."/>
            <person name="Vollmers J."/>
            <person name="Rivas-Marin E."/>
            <person name="Kohn T."/>
            <person name="Peeters S.H."/>
            <person name="Heuer A."/>
            <person name="Rast P."/>
            <person name="Oberbeckmann S."/>
            <person name="Bunk B."/>
            <person name="Jeske O."/>
            <person name="Meyerdierks A."/>
            <person name="Storesund J.E."/>
            <person name="Kallscheuer N."/>
            <person name="Luecker S."/>
            <person name="Lage O.M."/>
            <person name="Pohl T."/>
            <person name="Merkel B.J."/>
            <person name="Hornburger P."/>
            <person name="Mueller R.-W."/>
            <person name="Bruemmer F."/>
            <person name="Labrenz M."/>
            <person name="Spormann A.M."/>
            <person name="Op den Camp H."/>
            <person name="Overmann J."/>
            <person name="Amann R."/>
            <person name="Jetten M.S.M."/>
            <person name="Mascher T."/>
            <person name="Medema M.H."/>
            <person name="Devos D.P."/>
            <person name="Kaster A.-K."/>
            <person name="Ovreas L."/>
            <person name="Rohde M."/>
            <person name="Galperin M.Y."/>
            <person name="Jogler C."/>
        </authorList>
    </citation>
    <scope>NUCLEOTIDE SEQUENCE [LARGE SCALE GENOMIC DNA]</scope>
    <source>
        <strain evidence="1 2">Mal4</strain>
    </source>
</reference>
<keyword evidence="2" id="KW-1185">Reference proteome</keyword>
<dbReference type="RefSeq" id="WP_145368957.1">
    <property type="nucleotide sequence ID" value="NZ_CP036275.1"/>
</dbReference>
<dbReference type="SUPFAM" id="SSF48576">
    <property type="entry name" value="Terpenoid synthases"/>
    <property type="match status" value="1"/>
</dbReference>
<dbReference type="GO" id="GO:0016114">
    <property type="term" value="P:terpenoid biosynthetic process"/>
    <property type="evidence" value="ECO:0007669"/>
    <property type="project" value="UniProtKB-ARBA"/>
</dbReference>
<dbReference type="Proteomes" id="UP000320496">
    <property type="component" value="Chromosome"/>
</dbReference>
<dbReference type="InterPro" id="IPR002060">
    <property type="entry name" value="Squ/phyt_synthse"/>
</dbReference>
<dbReference type="InterPro" id="IPR008949">
    <property type="entry name" value="Isoprenoid_synthase_dom_sf"/>
</dbReference>
<evidence type="ECO:0000313" key="2">
    <source>
        <dbReference type="Proteomes" id="UP000320496"/>
    </source>
</evidence>
<dbReference type="GO" id="GO:0004311">
    <property type="term" value="F:geranylgeranyl diphosphate synthase activity"/>
    <property type="evidence" value="ECO:0007669"/>
    <property type="project" value="InterPro"/>
</dbReference>
<organism evidence="1 2">
    <name type="scientific">Maioricimonas rarisocia</name>
    <dbReference type="NCBI Taxonomy" id="2528026"/>
    <lineage>
        <taxon>Bacteria</taxon>
        <taxon>Pseudomonadati</taxon>
        <taxon>Planctomycetota</taxon>
        <taxon>Planctomycetia</taxon>
        <taxon>Planctomycetales</taxon>
        <taxon>Planctomycetaceae</taxon>
        <taxon>Maioricimonas</taxon>
    </lineage>
</organism>
<dbReference type="CDD" id="cd00683">
    <property type="entry name" value="Trans_IPPS_HH"/>
    <property type="match status" value="1"/>
</dbReference>
<accession>A0A517Z5N0</accession>
<dbReference type="InterPro" id="IPR033904">
    <property type="entry name" value="Trans_IPPS_HH"/>
</dbReference>
<dbReference type="NCBIfam" id="TIGR03464">
    <property type="entry name" value="HpnC"/>
    <property type="match status" value="1"/>
</dbReference>
<proteinExistence type="predicted"/>
<dbReference type="Gene3D" id="1.10.600.10">
    <property type="entry name" value="Farnesyl Diphosphate Synthase"/>
    <property type="match status" value="1"/>
</dbReference>
<dbReference type="SFLD" id="SFLDS00005">
    <property type="entry name" value="Isoprenoid_Synthase_Type_I"/>
    <property type="match status" value="1"/>
</dbReference>
<gene>
    <name evidence="1" type="primary">crtB_2</name>
    <name evidence="1" type="ORF">Mal4_20840</name>
</gene>
<dbReference type="SFLD" id="SFLDG01212">
    <property type="entry name" value="Phytoene_synthase_like"/>
    <property type="match status" value="1"/>
</dbReference>
<dbReference type="KEGG" id="mri:Mal4_20840"/>
<dbReference type="Pfam" id="PF00494">
    <property type="entry name" value="SQS_PSY"/>
    <property type="match status" value="1"/>
</dbReference>
<dbReference type="SFLD" id="SFLDG01018">
    <property type="entry name" value="Squalene/Phytoene_Synthase_Lik"/>
    <property type="match status" value="1"/>
</dbReference>
<evidence type="ECO:0000313" key="1">
    <source>
        <dbReference type="EMBL" id="QDU37767.1"/>
    </source>
</evidence>
<dbReference type="AlphaFoldDB" id="A0A517Z5N0"/>
<dbReference type="EMBL" id="CP036275">
    <property type="protein sequence ID" value="QDU37767.1"/>
    <property type="molecule type" value="Genomic_DNA"/>
</dbReference>
<sequence>MIVDDLAVWGPECGTEQPLPVADARAYCRRLALGHYENFPVVSWLLPRPLQQHFCNVYAFCRWADDLGDETGDPARALELLAWWRSETEDCYRGITRHPVFVALSETIEQFDLPPDPFLDLVSAFEQDQHVTEYETFDQLRDYCRRSADPVGRIILRLGGCYNEQTVAWSDSICTGLQLANFWQDVGRDLDIGRIYLPAEDRSHFDYSRDDLDRRVTSPQFLELMRFEVDRARQWLQRGQPLVDEVPGRLRVSIDLFLRGGLQVLREIERIDYRVWKRRPVVSKRKFVTLFLRSASRATMKQLRPRRASR</sequence>
<dbReference type="PANTHER" id="PTHR31480">
    <property type="entry name" value="BIFUNCTIONAL LYCOPENE CYCLASE/PHYTOENE SYNTHASE"/>
    <property type="match status" value="1"/>
</dbReference>
<name>A0A517Z5N0_9PLAN</name>